<name>A0ACB6QC75_9PLEO</name>
<reference evidence="1" key="1">
    <citation type="journal article" date="2020" name="Stud. Mycol.">
        <title>101 Dothideomycetes genomes: a test case for predicting lifestyles and emergence of pathogens.</title>
        <authorList>
            <person name="Haridas S."/>
            <person name="Albert R."/>
            <person name="Binder M."/>
            <person name="Bloem J."/>
            <person name="Labutti K."/>
            <person name="Salamov A."/>
            <person name="Andreopoulos B."/>
            <person name="Baker S."/>
            <person name="Barry K."/>
            <person name="Bills G."/>
            <person name="Bluhm B."/>
            <person name="Cannon C."/>
            <person name="Castanera R."/>
            <person name="Culley D."/>
            <person name="Daum C."/>
            <person name="Ezra D."/>
            <person name="Gonzalez J."/>
            <person name="Henrissat B."/>
            <person name="Kuo A."/>
            <person name="Liang C."/>
            <person name="Lipzen A."/>
            <person name="Lutzoni F."/>
            <person name="Magnuson J."/>
            <person name="Mondo S."/>
            <person name="Nolan M."/>
            <person name="Ohm R."/>
            <person name="Pangilinan J."/>
            <person name="Park H.-J."/>
            <person name="Ramirez L."/>
            <person name="Alfaro M."/>
            <person name="Sun H."/>
            <person name="Tritt A."/>
            <person name="Yoshinaga Y."/>
            <person name="Zwiers L.-H."/>
            <person name="Turgeon B."/>
            <person name="Goodwin S."/>
            <person name="Spatafora J."/>
            <person name="Crous P."/>
            <person name="Grigoriev I."/>
        </authorList>
    </citation>
    <scope>NUCLEOTIDE SEQUENCE</scope>
    <source>
        <strain evidence="1">ATCC 200398</strain>
    </source>
</reference>
<proteinExistence type="predicted"/>
<gene>
    <name evidence="1" type="ORF">BDR25DRAFT_307148</name>
</gene>
<evidence type="ECO:0000313" key="1">
    <source>
        <dbReference type="EMBL" id="KAF2464639.1"/>
    </source>
</evidence>
<dbReference type="Proteomes" id="UP000799755">
    <property type="component" value="Unassembled WGS sequence"/>
</dbReference>
<accession>A0ACB6QC75</accession>
<keyword evidence="2" id="KW-1185">Reference proteome</keyword>
<evidence type="ECO:0000313" key="2">
    <source>
        <dbReference type="Proteomes" id="UP000799755"/>
    </source>
</evidence>
<dbReference type="EMBL" id="MU003535">
    <property type="protein sequence ID" value="KAF2464639.1"/>
    <property type="molecule type" value="Genomic_DNA"/>
</dbReference>
<sequence length="222" mass="23343">MALLSPLTLLQTLLLFTFSPPTLSQKSSPPPSITVPIFHLPVIQPSGPNFSGNRTWHGSIIAVNVSASLTTIAITSTYEVHISPYYHGQSAKSTYALTTGTPETITQGVRRWEKTVMFGNGSDVVSCGLEGVTAAECTTRYFGAVSGTGSVDAVQTGTERWNASASSGWGWANVTVTGGVEKLGTAVPVQPSGSGMGGWESPLAARWRVWMLGLSVVGSCFM</sequence>
<organism evidence="1 2">
    <name type="scientific">Lindgomyces ingoldianus</name>
    <dbReference type="NCBI Taxonomy" id="673940"/>
    <lineage>
        <taxon>Eukaryota</taxon>
        <taxon>Fungi</taxon>
        <taxon>Dikarya</taxon>
        <taxon>Ascomycota</taxon>
        <taxon>Pezizomycotina</taxon>
        <taxon>Dothideomycetes</taxon>
        <taxon>Pleosporomycetidae</taxon>
        <taxon>Pleosporales</taxon>
        <taxon>Lindgomycetaceae</taxon>
        <taxon>Lindgomyces</taxon>
    </lineage>
</organism>
<comment type="caution">
    <text evidence="1">The sequence shown here is derived from an EMBL/GenBank/DDBJ whole genome shotgun (WGS) entry which is preliminary data.</text>
</comment>
<protein>
    <submittedName>
        <fullName evidence="1">Uncharacterized protein</fullName>
    </submittedName>
</protein>